<proteinExistence type="predicted"/>
<dbReference type="PANTHER" id="PTHR43045:SF1">
    <property type="entry name" value="SHIKIMATE TRANSPORTER"/>
    <property type="match status" value="1"/>
</dbReference>
<dbReference type="PROSITE" id="PS00217">
    <property type="entry name" value="SUGAR_TRANSPORT_2"/>
    <property type="match status" value="1"/>
</dbReference>
<evidence type="ECO:0000256" key="2">
    <source>
        <dbReference type="ARBA" id="ARBA00022448"/>
    </source>
</evidence>
<dbReference type="InterPro" id="IPR005828">
    <property type="entry name" value="MFS_sugar_transport-like"/>
</dbReference>
<dbReference type="PANTHER" id="PTHR43045">
    <property type="entry name" value="SHIKIMATE TRANSPORTER"/>
    <property type="match status" value="1"/>
</dbReference>
<evidence type="ECO:0000256" key="6">
    <source>
        <dbReference type="ARBA" id="ARBA00023136"/>
    </source>
</evidence>
<comment type="subcellular location">
    <subcellularLocation>
        <location evidence="1">Cell membrane</location>
        <topology evidence="1">Multi-pass membrane protein</topology>
    </subcellularLocation>
</comment>
<evidence type="ECO:0000256" key="4">
    <source>
        <dbReference type="ARBA" id="ARBA00022692"/>
    </source>
</evidence>
<feature type="transmembrane region" description="Helical" evidence="7">
    <location>
        <begin position="94"/>
        <end position="112"/>
    </location>
</feature>
<dbReference type="InterPro" id="IPR036259">
    <property type="entry name" value="MFS_trans_sf"/>
</dbReference>
<dbReference type="EMBL" id="CP101497">
    <property type="protein sequence ID" value="UTT61969.1"/>
    <property type="molecule type" value="Genomic_DNA"/>
</dbReference>
<feature type="transmembrane region" description="Helical" evidence="7">
    <location>
        <begin position="405"/>
        <end position="427"/>
    </location>
</feature>
<protein>
    <submittedName>
        <fullName evidence="9">MFS transporter</fullName>
    </submittedName>
</protein>
<evidence type="ECO:0000313" key="10">
    <source>
        <dbReference type="Proteomes" id="UP001060039"/>
    </source>
</evidence>
<evidence type="ECO:0000259" key="8">
    <source>
        <dbReference type="PROSITE" id="PS50850"/>
    </source>
</evidence>
<keyword evidence="3" id="KW-1003">Cell membrane</keyword>
<feature type="transmembrane region" description="Helical" evidence="7">
    <location>
        <begin position="118"/>
        <end position="137"/>
    </location>
</feature>
<feature type="transmembrane region" description="Helical" evidence="7">
    <location>
        <begin position="237"/>
        <end position="264"/>
    </location>
</feature>
<evidence type="ECO:0000313" key="9">
    <source>
        <dbReference type="EMBL" id="UTT61969.1"/>
    </source>
</evidence>
<reference evidence="9" key="1">
    <citation type="submission" date="2022-07" db="EMBL/GenBank/DDBJ databases">
        <title>Taxonomic analysis of Microcella humidisoli nov. sp., isolated from riverside soil.</title>
        <authorList>
            <person name="Molina K.M."/>
            <person name="Kim S.B."/>
        </authorList>
    </citation>
    <scope>NUCLEOTIDE SEQUENCE</scope>
    <source>
        <strain evidence="9">MMS21-STM10</strain>
    </source>
</reference>
<name>A0ABY5FV08_9MICO</name>
<feature type="transmembrane region" description="Helical" evidence="7">
    <location>
        <begin position="194"/>
        <end position="217"/>
    </location>
</feature>
<evidence type="ECO:0000256" key="1">
    <source>
        <dbReference type="ARBA" id="ARBA00004651"/>
    </source>
</evidence>
<feature type="transmembrane region" description="Helical" evidence="7">
    <location>
        <begin position="58"/>
        <end position="82"/>
    </location>
</feature>
<gene>
    <name evidence="9" type="ORF">NNL39_09845</name>
</gene>
<feature type="transmembrane region" description="Helical" evidence="7">
    <location>
        <begin position="284"/>
        <end position="306"/>
    </location>
</feature>
<dbReference type="InterPro" id="IPR020846">
    <property type="entry name" value="MFS_dom"/>
</dbReference>
<keyword evidence="2" id="KW-0813">Transport</keyword>
<keyword evidence="4 7" id="KW-0812">Transmembrane</keyword>
<evidence type="ECO:0000256" key="3">
    <source>
        <dbReference type="ARBA" id="ARBA00022475"/>
    </source>
</evidence>
<dbReference type="Pfam" id="PF00083">
    <property type="entry name" value="Sugar_tr"/>
    <property type="match status" value="1"/>
</dbReference>
<keyword evidence="5 7" id="KW-1133">Transmembrane helix</keyword>
<feature type="transmembrane region" description="Helical" evidence="7">
    <location>
        <begin position="339"/>
        <end position="363"/>
    </location>
</feature>
<evidence type="ECO:0000256" key="5">
    <source>
        <dbReference type="ARBA" id="ARBA00022989"/>
    </source>
</evidence>
<feature type="transmembrane region" description="Helical" evidence="7">
    <location>
        <begin position="158"/>
        <end position="182"/>
    </location>
</feature>
<dbReference type="Proteomes" id="UP001060039">
    <property type="component" value="Chromosome"/>
</dbReference>
<feature type="transmembrane region" description="Helical" evidence="7">
    <location>
        <begin position="313"/>
        <end position="333"/>
    </location>
</feature>
<dbReference type="Pfam" id="PF07690">
    <property type="entry name" value="MFS_1"/>
    <property type="match status" value="1"/>
</dbReference>
<dbReference type="PROSITE" id="PS50850">
    <property type="entry name" value="MFS"/>
    <property type="match status" value="1"/>
</dbReference>
<dbReference type="SUPFAM" id="SSF103473">
    <property type="entry name" value="MFS general substrate transporter"/>
    <property type="match status" value="1"/>
</dbReference>
<keyword evidence="10" id="KW-1185">Reference proteome</keyword>
<dbReference type="InterPro" id="IPR011701">
    <property type="entry name" value="MFS"/>
</dbReference>
<organism evidence="9 10">
    <name type="scientific">Microcella humidisoli</name>
    <dbReference type="NCBI Taxonomy" id="2963406"/>
    <lineage>
        <taxon>Bacteria</taxon>
        <taxon>Bacillati</taxon>
        <taxon>Actinomycetota</taxon>
        <taxon>Actinomycetes</taxon>
        <taxon>Micrococcales</taxon>
        <taxon>Microbacteriaceae</taxon>
        <taxon>Microcella</taxon>
    </lineage>
</organism>
<dbReference type="RefSeq" id="WP_255159110.1">
    <property type="nucleotide sequence ID" value="NZ_CP101497.1"/>
</dbReference>
<evidence type="ECO:0000256" key="7">
    <source>
        <dbReference type="SAM" id="Phobius"/>
    </source>
</evidence>
<dbReference type="Gene3D" id="1.20.1250.20">
    <property type="entry name" value="MFS general substrate transporter like domains"/>
    <property type="match status" value="2"/>
</dbReference>
<feature type="domain" description="Major facilitator superfamily (MFS) profile" evidence="8">
    <location>
        <begin position="21"/>
        <end position="431"/>
    </location>
</feature>
<accession>A0ABY5FV08</accession>
<sequence length="445" mass="46635">MTALTAPAPIAPSDPRIARRARWASLVGTSLESYDFYLFAYFSAFFAGPLFFEPLGAVGANLAALATIGVAFVIRPLGAIIFGHLGDRIGRRTVLIVTITMMGIATGLIGVLPTFEQAGWFGAVLLVLLRVVQGISLGGEWGGAVLIATEHETRAKRAFAAAMPQLGSPIGSILAAVAFLWLTLTLSSAEISEWAWRVPFLTAIPLLAISLYLRLAITETPVFTAVKDAGRAPRIPLAALLRAQPATIVVAVGVALLGIGSYSLMNTYTINYGAAVLGYDYSQLLIATTIGGLLQLVTIPLFGAWATRIGSGLVVAIGALGTLLVSFPIYFFLQDASFGFLVGMMIIGGILPTMSWAALGGIFTELFDERYRYSALGFSYALAAVVAGFVPALTGALGAATGNAWWHPAIVLAGMSVITLVASLVAIRIRVDRDDAPLAEAGAAL</sequence>
<dbReference type="InterPro" id="IPR005829">
    <property type="entry name" value="Sugar_transporter_CS"/>
</dbReference>
<feature type="transmembrane region" description="Helical" evidence="7">
    <location>
        <begin position="375"/>
        <end position="399"/>
    </location>
</feature>
<feature type="transmembrane region" description="Helical" evidence="7">
    <location>
        <begin position="34"/>
        <end position="52"/>
    </location>
</feature>
<keyword evidence="6 7" id="KW-0472">Membrane</keyword>